<keyword evidence="2" id="KW-1185">Reference proteome</keyword>
<gene>
    <name evidence="1" type="ORF">GHK86_01855</name>
</gene>
<sequence>MPRPPGSRWKGDAEPAALAAWPEDSLGDRLWSDPSIRTALGVPPLREAQVPDPAVIRADPVQWNVALSLLVRAVVLDGIAVGDPRVVALLAVLGPVVEAELLAGDVAADEARRDGLEPSAVRSDFPAGDGPVFLVGCCALVHATWTAIGNDPLPAVLGVVSEVVERAVPGRGRTVAEVLFGAFGEHYSVERSEDVELVERLGAGTSGDPLRDLVSAGVVASHDVLRVGLEVLAALAELCTSSAVSVLDAAAPADG</sequence>
<reference evidence="1 2" key="1">
    <citation type="submission" date="2019-11" db="EMBL/GenBank/DDBJ databases">
        <title>Acidiferrimicrobium australis gen. nov., sp. nov., an acidophilic and obligately heterotrophic, member of the Actinobacteria that catalyses dissimilatory oxido- reduction of iron isolated from metal-rich acidic water in Chile.</title>
        <authorList>
            <person name="Gonzalez D."/>
            <person name="Huber K."/>
            <person name="Hedrich S."/>
            <person name="Rojas-Villalobos C."/>
            <person name="Quatrini R."/>
            <person name="Dinamarca M.A."/>
            <person name="Schwarz A."/>
            <person name="Canales C."/>
            <person name="Nancucheo I."/>
        </authorList>
    </citation>
    <scope>NUCLEOTIDE SEQUENCE [LARGE SCALE GENOMIC DNA]</scope>
    <source>
        <strain evidence="1 2">USS-CCA1</strain>
    </source>
</reference>
<evidence type="ECO:0000313" key="1">
    <source>
        <dbReference type="EMBL" id="MST31477.1"/>
    </source>
</evidence>
<dbReference type="Proteomes" id="UP000437736">
    <property type="component" value="Unassembled WGS sequence"/>
</dbReference>
<name>A0ABW9QPE6_9ACTN</name>
<evidence type="ECO:0000313" key="2">
    <source>
        <dbReference type="Proteomes" id="UP000437736"/>
    </source>
</evidence>
<organism evidence="1 2">
    <name type="scientific">Acidiferrimicrobium australe</name>
    <dbReference type="NCBI Taxonomy" id="2664430"/>
    <lineage>
        <taxon>Bacteria</taxon>
        <taxon>Bacillati</taxon>
        <taxon>Actinomycetota</taxon>
        <taxon>Acidimicrobiia</taxon>
        <taxon>Acidimicrobiales</taxon>
        <taxon>Acidimicrobiaceae</taxon>
        <taxon>Acidiferrimicrobium</taxon>
    </lineage>
</organism>
<dbReference type="EMBL" id="WJHE01000075">
    <property type="protein sequence ID" value="MST31477.1"/>
    <property type="molecule type" value="Genomic_DNA"/>
</dbReference>
<accession>A0ABW9QPE6</accession>
<proteinExistence type="predicted"/>
<comment type="caution">
    <text evidence="1">The sequence shown here is derived from an EMBL/GenBank/DDBJ whole genome shotgun (WGS) entry which is preliminary data.</text>
</comment>
<protein>
    <submittedName>
        <fullName evidence="1">Uncharacterized protein</fullName>
    </submittedName>
</protein>